<dbReference type="EMBL" id="BTGU01000021">
    <property type="protein sequence ID" value="GMN45862.1"/>
    <property type="molecule type" value="Genomic_DNA"/>
</dbReference>
<proteinExistence type="predicted"/>
<name>A0AA88A755_FICCA</name>
<evidence type="ECO:0000313" key="1">
    <source>
        <dbReference type="EMBL" id="GMN45862.1"/>
    </source>
</evidence>
<dbReference type="Proteomes" id="UP001187192">
    <property type="component" value="Unassembled WGS sequence"/>
</dbReference>
<sequence length="128" mass="13856">MGLVGVKGRRGVRPGRRWELGVWLVSGGGGWVRVRGGAARAWGVGGSSLRRKRKARAREEGVGVRGLECGGRWWGFWSSSGAEGAIGIGWRTPALVGIRGQIWSGSGIRHRCQGEVTSVREGKWLVFF</sequence>
<gene>
    <name evidence="1" type="ORF">TIFTF001_015046</name>
</gene>
<dbReference type="AlphaFoldDB" id="A0AA88A755"/>
<comment type="caution">
    <text evidence="1">The sequence shown here is derived from an EMBL/GenBank/DDBJ whole genome shotgun (WGS) entry which is preliminary data.</text>
</comment>
<reference evidence="1" key="1">
    <citation type="submission" date="2023-07" db="EMBL/GenBank/DDBJ databases">
        <title>draft genome sequence of fig (Ficus carica).</title>
        <authorList>
            <person name="Takahashi T."/>
            <person name="Nishimura K."/>
        </authorList>
    </citation>
    <scope>NUCLEOTIDE SEQUENCE</scope>
</reference>
<evidence type="ECO:0000313" key="2">
    <source>
        <dbReference type="Proteomes" id="UP001187192"/>
    </source>
</evidence>
<organism evidence="1 2">
    <name type="scientific">Ficus carica</name>
    <name type="common">Common fig</name>
    <dbReference type="NCBI Taxonomy" id="3494"/>
    <lineage>
        <taxon>Eukaryota</taxon>
        <taxon>Viridiplantae</taxon>
        <taxon>Streptophyta</taxon>
        <taxon>Embryophyta</taxon>
        <taxon>Tracheophyta</taxon>
        <taxon>Spermatophyta</taxon>
        <taxon>Magnoliopsida</taxon>
        <taxon>eudicotyledons</taxon>
        <taxon>Gunneridae</taxon>
        <taxon>Pentapetalae</taxon>
        <taxon>rosids</taxon>
        <taxon>fabids</taxon>
        <taxon>Rosales</taxon>
        <taxon>Moraceae</taxon>
        <taxon>Ficeae</taxon>
        <taxon>Ficus</taxon>
    </lineage>
</organism>
<keyword evidence="2" id="KW-1185">Reference proteome</keyword>
<accession>A0AA88A755</accession>
<protein>
    <submittedName>
        <fullName evidence="1">Uncharacterized protein</fullName>
    </submittedName>
</protein>